<dbReference type="InterPro" id="IPR027417">
    <property type="entry name" value="P-loop_NTPase"/>
</dbReference>
<evidence type="ECO:0000313" key="9">
    <source>
        <dbReference type="EMBL" id="NOK33327.1"/>
    </source>
</evidence>
<evidence type="ECO:0000256" key="2">
    <source>
        <dbReference type="ARBA" id="ARBA00022692"/>
    </source>
</evidence>
<comment type="subcellular location">
    <subcellularLocation>
        <location evidence="1">Cell membrane</location>
        <topology evidence="1">Multi-pass membrane protein</topology>
    </subcellularLocation>
</comment>
<feature type="transmembrane region" description="Helical" evidence="7">
    <location>
        <begin position="310"/>
        <end position="328"/>
    </location>
</feature>
<feature type="transmembrane region" description="Helical" evidence="7">
    <location>
        <begin position="334"/>
        <end position="352"/>
    </location>
</feature>
<dbReference type="PANTHER" id="PTHR24221">
    <property type="entry name" value="ATP-BINDING CASSETTE SUB-FAMILY B"/>
    <property type="match status" value="1"/>
</dbReference>
<protein>
    <submittedName>
        <fullName evidence="9">ATP-binding cassette domain-containing protein</fullName>
    </submittedName>
</protein>
<proteinExistence type="predicted"/>
<dbReference type="InterPro" id="IPR017871">
    <property type="entry name" value="ABC_transporter-like_CS"/>
</dbReference>
<keyword evidence="5 7" id="KW-1133">Transmembrane helix</keyword>
<dbReference type="InterPro" id="IPR036640">
    <property type="entry name" value="ABC1_TM_sf"/>
</dbReference>
<dbReference type="Gene3D" id="1.20.1560.10">
    <property type="entry name" value="ABC transporter type 1, transmembrane domain"/>
    <property type="match status" value="1"/>
</dbReference>
<dbReference type="SUPFAM" id="SSF90123">
    <property type="entry name" value="ABC transporter transmembrane region"/>
    <property type="match status" value="1"/>
</dbReference>
<dbReference type="InterPro" id="IPR039421">
    <property type="entry name" value="Type_1_exporter"/>
</dbReference>
<dbReference type="Gene3D" id="3.40.50.300">
    <property type="entry name" value="P-loop containing nucleotide triphosphate hydrolases"/>
    <property type="match status" value="1"/>
</dbReference>
<dbReference type="GO" id="GO:0034040">
    <property type="term" value="F:ATPase-coupled lipid transmembrane transporter activity"/>
    <property type="evidence" value="ECO:0007669"/>
    <property type="project" value="TreeGrafter"/>
</dbReference>
<evidence type="ECO:0000256" key="1">
    <source>
        <dbReference type="ARBA" id="ARBA00004651"/>
    </source>
</evidence>
<evidence type="ECO:0000256" key="5">
    <source>
        <dbReference type="ARBA" id="ARBA00022989"/>
    </source>
</evidence>
<sequence>MSDSWEALSWPGRSLGQAIPALAQACGLTYRNAPLPSPVAQAGAPASAWSTWLEDAASWLGLELELVGTFYPEVEQMLAGAAPALIQLPGEGEPRFILLVGGTRRKVELLTPELRRVHLPLQRLHEVLCQDLERAREPVLQRMLSATQVPEGRRARVRAALLRNQLRSRWVGGCWLLRYPPGASFWNQVKQRKLHLKLLTLVAAQAFSYGGWLLAWWLLGRGALSGRLDPGVILGWAALLVALVPLRMLMAWMAGRMSVEGGGLLKQRLLAGALWLEPEEIRSEGVGRTFSRVLEAEAVESLTMGGGVQAVLALLELVFAGAILAVGAGGGVHLALLLVALAAGALVGWRYARLRAQWTGLRLLLTHELSERMLGYRTRLMHETLEQWHHDEDQALSQYLSVSRRMDGVQVLLGTLPRVWMVLGLLGLLHTLVSAPASPEGLAVGIGGMLLARQALVRANLGLSRLIDAVLAWDKVGPLYRAAARGQEECAPGALVAPLTDSAEKGPEKVVEARGLGFQYPGRTRPVLQGAELSLMRGERTLLEGPSGSGKSTLAALLSGVRIPTEGLLLSQGLDHATLGLRGWRRRIVLVPQFHENHVLTGAFAFNLLMGRSWPANAQDLREAESLCQELGLGDLLQRMPGGLQQVVGETGWRLSHGERSRLFIARALLQRPSMVILDESFAALDPITLKRCMECVVRRAPALMVIAHP</sequence>
<evidence type="ECO:0000256" key="4">
    <source>
        <dbReference type="ARBA" id="ARBA00022840"/>
    </source>
</evidence>
<reference evidence="9 10" key="1">
    <citation type="submission" date="2020-05" db="EMBL/GenBank/DDBJ databases">
        <authorList>
            <person name="Whitworth D."/>
        </authorList>
    </citation>
    <scope>NUCLEOTIDE SEQUENCE [LARGE SCALE GENOMIC DNA]</scope>
    <source>
        <strain evidence="9 10">AB043B</strain>
    </source>
</reference>
<keyword evidence="6 7" id="KW-0472">Membrane</keyword>
<dbReference type="PROSITE" id="PS50893">
    <property type="entry name" value="ABC_TRANSPORTER_2"/>
    <property type="match status" value="1"/>
</dbReference>
<evidence type="ECO:0000256" key="3">
    <source>
        <dbReference type="ARBA" id="ARBA00022741"/>
    </source>
</evidence>
<dbReference type="Pfam" id="PF00005">
    <property type="entry name" value="ABC_tran"/>
    <property type="match status" value="1"/>
</dbReference>
<dbReference type="PANTHER" id="PTHR24221:SF654">
    <property type="entry name" value="ATP-BINDING CASSETTE SUB-FAMILY B MEMBER 6"/>
    <property type="match status" value="1"/>
</dbReference>
<dbReference type="InterPro" id="IPR003439">
    <property type="entry name" value="ABC_transporter-like_ATP-bd"/>
</dbReference>
<dbReference type="PROSITE" id="PS00211">
    <property type="entry name" value="ABC_TRANSPORTER_1"/>
    <property type="match status" value="1"/>
</dbReference>
<keyword evidence="10" id="KW-1185">Reference proteome</keyword>
<comment type="caution">
    <text evidence="9">The sequence shown here is derived from an EMBL/GenBank/DDBJ whole genome shotgun (WGS) entry which is preliminary data.</text>
</comment>
<evidence type="ECO:0000259" key="8">
    <source>
        <dbReference type="PROSITE" id="PS50893"/>
    </source>
</evidence>
<name>A0A7Y4KGQ8_9BACT</name>
<feature type="transmembrane region" description="Helical" evidence="7">
    <location>
        <begin position="198"/>
        <end position="219"/>
    </location>
</feature>
<dbReference type="Proteomes" id="UP000563426">
    <property type="component" value="Unassembled WGS sequence"/>
</dbReference>
<dbReference type="GO" id="GO:0016887">
    <property type="term" value="F:ATP hydrolysis activity"/>
    <property type="evidence" value="ECO:0007669"/>
    <property type="project" value="InterPro"/>
</dbReference>
<evidence type="ECO:0000256" key="7">
    <source>
        <dbReference type="SAM" id="Phobius"/>
    </source>
</evidence>
<keyword evidence="3" id="KW-0547">Nucleotide-binding</keyword>
<keyword evidence="2 7" id="KW-0812">Transmembrane</keyword>
<dbReference type="GO" id="GO:0005524">
    <property type="term" value="F:ATP binding"/>
    <property type="evidence" value="ECO:0007669"/>
    <property type="project" value="UniProtKB-KW"/>
</dbReference>
<dbReference type="RefSeq" id="WP_171433982.1">
    <property type="nucleotide sequence ID" value="NZ_JABFJV010000035.1"/>
</dbReference>
<evidence type="ECO:0000313" key="10">
    <source>
        <dbReference type="Proteomes" id="UP000563426"/>
    </source>
</evidence>
<accession>A0A7Y4KGQ8</accession>
<dbReference type="EMBL" id="JABFJV010000035">
    <property type="protein sequence ID" value="NOK33327.1"/>
    <property type="molecule type" value="Genomic_DNA"/>
</dbReference>
<organism evidence="9 10">
    <name type="scientific">Corallococcus exercitus</name>
    <dbReference type="NCBI Taxonomy" id="2316736"/>
    <lineage>
        <taxon>Bacteria</taxon>
        <taxon>Pseudomonadati</taxon>
        <taxon>Myxococcota</taxon>
        <taxon>Myxococcia</taxon>
        <taxon>Myxococcales</taxon>
        <taxon>Cystobacterineae</taxon>
        <taxon>Myxococcaceae</taxon>
        <taxon>Corallococcus</taxon>
    </lineage>
</organism>
<dbReference type="SUPFAM" id="SSF52540">
    <property type="entry name" value="P-loop containing nucleoside triphosphate hydrolases"/>
    <property type="match status" value="1"/>
</dbReference>
<dbReference type="AlphaFoldDB" id="A0A7Y4KGQ8"/>
<feature type="transmembrane region" description="Helical" evidence="7">
    <location>
        <begin position="231"/>
        <end position="250"/>
    </location>
</feature>
<dbReference type="GO" id="GO:0005886">
    <property type="term" value="C:plasma membrane"/>
    <property type="evidence" value="ECO:0007669"/>
    <property type="project" value="UniProtKB-SubCell"/>
</dbReference>
<gene>
    <name evidence="9" type="ORF">HMI49_08980</name>
</gene>
<feature type="domain" description="ABC transporter" evidence="8">
    <location>
        <begin position="511"/>
        <end position="709"/>
    </location>
</feature>
<keyword evidence="4 9" id="KW-0067">ATP-binding</keyword>
<evidence type="ECO:0000256" key="6">
    <source>
        <dbReference type="ARBA" id="ARBA00023136"/>
    </source>
</evidence>